<comment type="caution">
    <text evidence="5">The sequence shown here is derived from an EMBL/GenBank/DDBJ whole genome shotgun (WGS) entry which is preliminary data.</text>
</comment>
<dbReference type="EMBL" id="JXJT01000023">
    <property type="protein sequence ID" value="PCS01201.1"/>
    <property type="molecule type" value="Genomic_DNA"/>
</dbReference>
<evidence type="ECO:0000313" key="6">
    <source>
        <dbReference type="Proteomes" id="UP000218979"/>
    </source>
</evidence>
<sequence length="61" mass="7396">MTNTLQELKQTRQRECNIIVRHYIHHVYYTTIAREQGVSEGYIRKLAKNGAYYFLQIYDEQ</sequence>
<keyword evidence="6" id="KW-1185">Reference proteome</keyword>
<dbReference type="InterPro" id="IPR010534">
    <property type="entry name" value="Phage_933W_GpQ"/>
</dbReference>
<comment type="similarity">
    <text evidence="1">Belongs to the phage antitermination Q type 1 family.</text>
</comment>
<evidence type="ECO:0008006" key="7">
    <source>
        <dbReference type="Google" id="ProtNLM"/>
    </source>
</evidence>
<gene>
    <name evidence="5" type="ORF">RR45_GL001097</name>
</gene>
<evidence type="ECO:0000256" key="3">
    <source>
        <dbReference type="ARBA" id="ARBA00023125"/>
    </source>
</evidence>
<keyword evidence="2" id="KW-0805">Transcription regulation</keyword>
<evidence type="ECO:0000313" key="5">
    <source>
        <dbReference type="EMBL" id="PCS01201.1"/>
    </source>
</evidence>
<protein>
    <recommendedName>
        <fullName evidence="7">Sigma-70, region 4</fullName>
    </recommendedName>
</protein>
<accession>A0ABX4I613</accession>
<name>A0ABX4I613_9LACT</name>
<evidence type="ECO:0000256" key="2">
    <source>
        <dbReference type="ARBA" id="ARBA00023015"/>
    </source>
</evidence>
<proteinExistence type="inferred from homology"/>
<reference evidence="5 6" key="1">
    <citation type="submission" date="2014-12" db="EMBL/GenBank/DDBJ databases">
        <title>Draft genome sequences of 10 type strains of Lactococcus.</title>
        <authorList>
            <person name="Sun Z."/>
            <person name="Zhong Z."/>
            <person name="Liu W."/>
            <person name="Zhang W."/>
            <person name="Zhang H."/>
        </authorList>
    </citation>
    <scope>NUCLEOTIDE SEQUENCE [LARGE SCALE GENOMIC DNA]</scope>
    <source>
        <strain evidence="5 6">DSM 22330</strain>
    </source>
</reference>
<keyword evidence="3" id="KW-0238">DNA-binding</keyword>
<dbReference type="Pfam" id="PF06530">
    <property type="entry name" value="Phage_antitermQ"/>
    <property type="match status" value="1"/>
</dbReference>
<evidence type="ECO:0000256" key="4">
    <source>
        <dbReference type="ARBA" id="ARBA00023163"/>
    </source>
</evidence>
<organism evidence="5 6">
    <name type="scientific">Pseudolactococcus chungangensis CAU 28 = DSM 22330</name>
    <dbReference type="NCBI Taxonomy" id="1122154"/>
    <lineage>
        <taxon>Bacteria</taxon>
        <taxon>Bacillati</taxon>
        <taxon>Bacillota</taxon>
        <taxon>Bacilli</taxon>
        <taxon>Lactobacillales</taxon>
        <taxon>Streptococcaceae</taxon>
        <taxon>Pseudolactococcus</taxon>
    </lineage>
</organism>
<keyword evidence="4" id="KW-0804">Transcription</keyword>
<evidence type="ECO:0000256" key="1">
    <source>
        <dbReference type="ARBA" id="ARBA00010234"/>
    </source>
</evidence>
<dbReference type="Proteomes" id="UP000218979">
    <property type="component" value="Unassembled WGS sequence"/>
</dbReference>